<comment type="caution">
    <text evidence="1">The sequence shown here is derived from an EMBL/GenBank/DDBJ whole genome shotgun (WGS) entry which is preliminary data.</text>
</comment>
<organism evidence="1 2">
    <name type="scientific">Mythimna loreyi</name>
    <dbReference type="NCBI Taxonomy" id="667449"/>
    <lineage>
        <taxon>Eukaryota</taxon>
        <taxon>Metazoa</taxon>
        <taxon>Ecdysozoa</taxon>
        <taxon>Arthropoda</taxon>
        <taxon>Hexapoda</taxon>
        <taxon>Insecta</taxon>
        <taxon>Pterygota</taxon>
        <taxon>Neoptera</taxon>
        <taxon>Endopterygota</taxon>
        <taxon>Lepidoptera</taxon>
        <taxon>Glossata</taxon>
        <taxon>Ditrysia</taxon>
        <taxon>Noctuoidea</taxon>
        <taxon>Noctuidae</taxon>
        <taxon>Noctuinae</taxon>
        <taxon>Hadenini</taxon>
        <taxon>Mythimna</taxon>
    </lineage>
</organism>
<gene>
    <name evidence="1" type="ORF">PYW08_014192</name>
</gene>
<sequence length="306" mass="34834">MTRSKTKSNTTVATPPRPKRVEKSWLLLVKDSLLDNSNFSIITLQHPAHGAPSKYCLDDKNNKIYEIRTFDEPCRSWFIGETVKSDGSVQMFTPVNPIFLVLPKLKEQCSSRAIPLEDLLSEKGYNKILDFMPSLDCVADLKGSAEMKAYKYNEDKTMSWLEARVKKLAKVLREKNIHVNAGAVSATFVSSSLKDMDEERYLKYACGMLSEYLQDEMRQSLEKRFNFEEDSIETIGNKRKSEVENNGSKKKIKCDTSDDDSKNNILVFPEKENIVVKKEKPLTAKEKARQKAASGTKTISSFFTKK</sequence>
<evidence type="ECO:0000313" key="1">
    <source>
        <dbReference type="EMBL" id="KAJ8734942.1"/>
    </source>
</evidence>
<name>A0ACC2RAX7_9NEOP</name>
<reference evidence="1" key="1">
    <citation type="submission" date="2023-03" db="EMBL/GenBank/DDBJ databases">
        <title>Chromosome-level genomes of two armyworms, Mythimna separata and Mythimna loreyi, provide insights into the biosynthesis and reception of sex pheromones.</title>
        <authorList>
            <person name="Zhao H."/>
        </authorList>
    </citation>
    <scope>NUCLEOTIDE SEQUENCE</scope>
    <source>
        <strain evidence="1">BeijingLab</strain>
    </source>
</reference>
<dbReference type="EMBL" id="CM056781">
    <property type="protein sequence ID" value="KAJ8734942.1"/>
    <property type="molecule type" value="Genomic_DNA"/>
</dbReference>
<dbReference type="Proteomes" id="UP001231649">
    <property type="component" value="Chromosome 5"/>
</dbReference>
<accession>A0ACC2RAX7</accession>
<evidence type="ECO:0000313" key="2">
    <source>
        <dbReference type="Proteomes" id="UP001231649"/>
    </source>
</evidence>
<proteinExistence type="predicted"/>
<keyword evidence="2" id="KW-1185">Reference proteome</keyword>
<protein>
    <submittedName>
        <fullName evidence="1">Uncharacterized protein</fullName>
    </submittedName>
</protein>